<proteinExistence type="predicted"/>
<feature type="region of interest" description="Disordered" evidence="1">
    <location>
        <begin position="187"/>
        <end position="206"/>
    </location>
</feature>
<dbReference type="RefSeq" id="WP_106846423.1">
    <property type="nucleotide sequence ID" value="NZ_CP027792.1"/>
</dbReference>
<feature type="region of interest" description="Disordered" evidence="1">
    <location>
        <begin position="224"/>
        <end position="353"/>
    </location>
</feature>
<feature type="chain" id="PRO_5015128440" description="TspB protein" evidence="3">
    <location>
        <begin position="22"/>
        <end position="447"/>
    </location>
</feature>
<sequence>MADLRSLVIAALAVLAGGAHAGYAYPADPAGFSRTGGGFGYATSANDSWYGRVVHQPNGLKVPVPGRVVTMPVSYRLAANAPRIAAGVIFANPALRAALGIATWLGVGNYIWDEVDKVWRQVTEEGEQYEFYWTYNANKYSSADAACRAAHSALVTNLDAYPFLRAEIVSENSAKCLHGYKNLPNSPPQNFANVSREKASTGQTCPAGWNATPAGCLSPAVQQPQFEDGLSSSPMPQTVPAELPYPTPLPVEPTPGPWVNPEPGPSPSHRPRFIPMGDPLPNPDYDPNGEPSPQNQPYIRPGIRINPSPTPDDPWRIDLQPINRPSNNNEPSLGEENEPGENDKPKPDDQQSLCEKHPDIVACQKLGTLSPTPLQQSTVPLAINREEGFGPANGSCPAPKEFVIMGKQMAFRWDLLCDFANGIRPILIGFAYLSAVLAFMGLTRRGD</sequence>
<dbReference type="KEGG" id="melm:C7H73_09500"/>
<feature type="transmembrane region" description="Helical" evidence="2">
    <location>
        <begin position="422"/>
        <end position="442"/>
    </location>
</feature>
<feature type="compositionally biased region" description="Pro residues" evidence="1">
    <location>
        <begin position="243"/>
        <end position="268"/>
    </location>
</feature>
<evidence type="ECO:0000256" key="1">
    <source>
        <dbReference type="SAM" id="MobiDB-lite"/>
    </source>
</evidence>
<feature type="signal peptide" evidence="3">
    <location>
        <begin position="1"/>
        <end position="21"/>
    </location>
</feature>
<organism evidence="4 5">
    <name type="scientific">Pulveribacter suum</name>
    <dbReference type="NCBI Taxonomy" id="2116657"/>
    <lineage>
        <taxon>Bacteria</taxon>
        <taxon>Pseudomonadati</taxon>
        <taxon>Pseudomonadota</taxon>
        <taxon>Betaproteobacteria</taxon>
        <taxon>Burkholderiales</taxon>
        <taxon>Comamonadaceae</taxon>
        <taxon>Pulveribacter</taxon>
    </lineage>
</organism>
<keyword evidence="2" id="KW-0812">Transmembrane</keyword>
<keyword evidence="5" id="KW-1185">Reference proteome</keyword>
<keyword evidence="2" id="KW-1133">Transmembrane helix</keyword>
<evidence type="ECO:0000313" key="4">
    <source>
        <dbReference type="EMBL" id="AVP57870.1"/>
    </source>
</evidence>
<name>A0A2P1NLH1_9BURK</name>
<keyword evidence="3" id="KW-0732">Signal</keyword>
<feature type="compositionally biased region" description="Polar residues" evidence="1">
    <location>
        <begin position="224"/>
        <end position="236"/>
    </location>
</feature>
<dbReference type="AlphaFoldDB" id="A0A2P1NLH1"/>
<evidence type="ECO:0000256" key="3">
    <source>
        <dbReference type="SAM" id="SignalP"/>
    </source>
</evidence>
<accession>A0A2P1NLH1</accession>
<evidence type="ECO:0000256" key="2">
    <source>
        <dbReference type="SAM" id="Phobius"/>
    </source>
</evidence>
<reference evidence="5" key="1">
    <citation type="submission" date="2018-03" db="EMBL/GenBank/DDBJ databases">
        <title>Genome sequencing of Melaminivora sp. strain SC2-7.</title>
        <authorList>
            <person name="Kim S.-J."/>
            <person name="Heo J."/>
            <person name="Ahn J.-H."/>
            <person name="Kwon S.-W."/>
        </authorList>
    </citation>
    <scope>NUCLEOTIDE SEQUENCE [LARGE SCALE GENOMIC DNA]</scope>
    <source>
        <strain evidence="5">SC2-7</strain>
    </source>
</reference>
<feature type="compositionally biased region" description="Basic and acidic residues" evidence="1">
    <location>
        <begin position="341"/>
        <end position="353"/>
    </location>
</feature>
<dbReference type="Proteomes" id="UP000241829">
    <property type="component" value="Chromosome"/>
</dbReference>
<gene>
    <name evidence="4" type="ORF">C7H73_09500</name>
</gene>
<evidence type="ECO:0008006" key="6">
    <source>
        <dbReference type="Google" id="ProtNLM"/>
    </source>
</evidence>
<keyword evidence="2" id="KW-0472">Membrane</keyword>
<dbReference type="InterPro" id="IPR008708">
    <property type="entry name" value="Neisseria_TspB"/>
</dbReference>
<dbReference type="OrthoDB" id="8914127at2"/>
<protein>
    <recommendedName>
        <fullName evidence="6">TspB protein</fullName>
    </recommendedName>
</protein>
<dbReference type="NCBIfam" id="NF041109">
    <property type="entry name" value="VF_TspB_C_term"/>
    <property type="match status" value="1"/>
</dbReference>
<evidence type="ECO:0000313" key="5">
    <source>
        <dbReference type="Proteomes" id="UP000241829"/>
    </source>
</evidence>
<dbReference type="Pfam" id="PF05616">
    <property type="entry name" value="Neisseria_TspB"/>
    <property type="match status" value="1"/>
</dbReference>
<dbReference type="EMBL" id="CP027792">
    <property type="protein sequence ID" value="AVP57870.1"/>
    <property type="molecule type" value="Genomic_DNA"/>
</dbReference>